<gene>
    <name evidence="1" type="ORF">Nepgr_029723</name>
</gene>
<sequence length="173" mass="18717">MGAMLDTRWSVGEVPKVECSHLRRSRAALECKPESNQFDGLQFDGGAVPSKAYDMETLGRAQLARDHQLLLSDQIVPVCRESTTRDLASLEAVHRQELSPTTEKSSLAQLSPDGMVATLGNLELLAQAMADLPLGLDCRFPKASWLSLARDLVSLEAIDQLLLSPSSAILSSA</sequence>
<keyword evidence="2" id="KW-1185">Reference proteome</keyword>
<comment type="caution">
    <text evidence="1">The sequence shown here is derived from an EMBL/GenBank/DDBJ whole genome shotgun (WGS) entry which is preliminary data.</text>
</comment>
<accession>A0AAD3TE43</accession>
<reference evidence="1" key="1">
    <citation type="submission" date="2023-05" db="EMBL/GenBank/DDBJ databases">
        <title>Nepenthes gracilis genome sequencing.</title>
        <authorList>
            <person name="Fukushima K."/>
        </authorList>
    </citation>
    <scope>NUCLEOTIDE SEQUENCE</scope>
    <source>
        <strain evidence="1">SING2019-196</strain>
    </source>
</reference>
<organism evidence="1 2">
    <name type="scientific">Nepenthes gracilis</name>
    <name type="common">Slender pitcher plant</name>
    <dbReference type="NCBI Taxonomy" id="150966"/>
    <lineage>
        <taxon>Eukaryota</taxon>
        <taxon>Viridiplantae</taxon>
        <taxon>Streptophyta</taxon>
        <taxon>Embryophyta</taxon>
        <taxon>Tracheophyta</taxon>
        <taxon>Spermatophyta</taxon>
        <taxon>Magnoliopsida</taxon>
        <taxon>eudicotyledons</taxon>
        <taxon>Gunneridae</taxon>
        <taxon>Pentapetalae</taxon>
        <taxon>Caryophyllales</taxon>
        <taxon>Nepenthaceae</taxon>
        <taxon>Nepenthes</taxon>
    </lineage>
</organism>
<name>A0AAD3TE43_NEPGR</name>
<protein>
    <submittedName>
        <fullName evidence="1">Uncharacterized protein</fullName>
    </submittedName>
</protein>
<proteinExistence type="predicted"/>
<evidence type="ECO:0000313" key="1">
    <source>
        <dbReference type="EMBL" id="GMH27880.1"/>
    </source>
</evidence>
<evidence type="ECO:0000313" key="2">
    <source>
        <dbReference type="Proteomes" id="UP001279734"/>
    </source>
</evidence>
<dbReference type="Proteomes" id="UP001279734">
    <property type="component" value="Unassembled WGS sequence"/>
</dbReference>
<dbReference type="EMBL" id="BSYO01000033">
    <property type="protein sequence ID" value="GMH27880.1"/>
    <property type="molecule type" value="Genomic_DNA"/>
</dbReference>
<dbReference type="AlphaFoldDB" id="A0AAD3TE43"/>